<reference evidence="1" key="1">
    <citation type="submission" date="2023-04" db="EMBL/GenBank/DDBJ databases">
        <title>Chromosome-level genome of Chaenocephalus aceratus.</title>
        <authorList>
            <person name="Park H."/>
        </authorList>
    </citation>
    <scope>NUCLEOTIDE SEQUENCE</scope>
    <source>
        <strain evidence="1">DE</strain>
        <tissue evidence="1">Muscle</tissue>
    </source>
</reference>
<gene>
    <name evidence="1" type="ORF">KUDE01_003806</name>
</gene>
<protein>
    <submittedName>
        <fullName evidence="1">Phosphoribosyl-AMP cyclohydrolase</fullName>
    </submittedName>
</protein>
<name>A0AAD9FFJ6_DISEL</name>
<sequence length="69" mass="8130">MRSRSRLSGCCVVIVVDMDSLRHTQAWLLLFLTQTIDQNAVLQWKYMRPLTQTHNYFRSEVRKAGRLCS</sequence>
<organism evidence="1 2">
    <name type="scientific">Dissostichus eleginoides</name>
    <name type="common">Patagonian toothfish</name>
    <name type="synonym">Dissostichus amissus</name>
    <dbReference type="NCBI Taxonomy" id="100907"/>
    <lineage>
        <taxon>Eukaryota</taxon>
        <taxon>Metazoa</taxon>
        <taxon>Chordata</taxon>
        <taxon>Craniata</taxon>
        <taxon>Vertebrata</taxon>
        <taxon>Euteleostomi</taxon>
        <taxon>Actinopterygii</taxon>
        <taxon>Neopterygii</taxon>
        <taxon>Teleostei</taxon>
        <taxon>Neoteleostei</taxon>
        <taxon>Acanthomorphata</taxon>
        <taxon>Eupercaria</taxon>
        <taxon>Perciformes</taxon>
        <taxon>Notothenioidei</taxon>
        <taxon>Nototheniidae</taxon>
        <taxon>Dissostichus</taxon>
    </lineage>
</organism>
<accession>A0AAD9FFJ6</accession>
<keyword evidence="2" id="KW-1185">Reference proteome</keyword>
<dbReference type="EMBL" id="JASDAP010000006">
    <property type="protein sequence ID" value="KAK1900832.1"/>
    <property type="molecule type" value="Genomic_DNA"/>
</dbReference>
<dbReference type="Proteomes" id="UP001228049">
    <property type="component" value="Unassembled WGS sequence"/>
</dbReference>
<proteinExistence type="predicted"/>
<evidence type="ECO:0000313" key="2">
    <source>
        <dbReference type="Proteomes" id="UP001228049"/>
    </source>
</evidence>
<dbReference type="AlphaFoldDB" id="A0AAD9FFJ6"/>
<comment type="caution">
    <text evidence="1">The sequence shown here is derived from an EMBL/GenBank/DDBJ whole genome shotgun (WGS) entry which is preliminary data.</text>
</comment>
<evidence type="ECO:0000313" key="1">
    <source>
        <dbReference type="EMBL" id="KAK1900832.1"/>
    </source>
</evidence>